<accession>A0A833TBT7</accession>
<sequence length="150" mass="15720">MDPDVESDTESLTEMLAVRLSQGRPLSRSFPIARIGDFQTLQSHLSFFCHSRADVRVASTADVPVVPSASTYQYDSGPSSGCTNDRVVTGDVGSPRLRGGADCNHGAYSYDAADTFVSSSQLAIPPAVAAPLTGGSISTRDTECTASESI</sequence>
<dbReference type="AlphaFoldDB" id="A0A833TBT7"/>
<proteinExistence type="predicted"/>
<name>A0A833TBT7_PHYIN</name>
<dbReference type="EMBL" id="WSZM01000055">
    <property type="protein sequence ID" value="KAF4045159.1"/>
    <property type="molecule type" value="Genomic_DNA"/>
</dbReference>
<protein>
    <submittedName>
        <fullName evidence="1">Uncharacterized protein</fullName>
    </submittedName>
</protein>
<evidence type="ECO:0000313" key="3">
    <source>
        <dbReference type="Proteomes" id="UP000602510"/>
    </source>
</evidence>
<dbReference type="Proteomes" id="UP000602510">
    <property type="component" value="Unassembled WGS sequence"/>
</dbReference>
<comment type="caution">
    <text evidence="1">The sequence shown here is derived from an EMBL/GenBank/DDBJ whole genome shotgun (WGS) entry which is preliminary data.</text>
</comment>
<dbReference type="Proteomes" id="UP000704712">
    <property type="component" value="Unassembled WGS sequence"/>
</dbReference>
<evidence type="ECO:0000313" key="2">
    <source>
        <dbReference type="EMBL" id="KAF4149967.1"/>
    </source>
</evidence>
<gene>
    <name evidence="1" type="ORF">GN244_ATG02543</name>
    <name evidence="2" type="ORF">GN958_ATG00906</name>
</gene>
<keyword evidence="3" id="KW-1185">Reference proteome</keyword>
<reference evidence="1" key="1">
    <citation type="submission" date="2020-04" db="EMBL/GenBank/DDBJ databases">
        <title>Hybrid Assembly of Korean Phytophthora infestans isolates.</title>
        <authorList>
            <person name="Prokchorchik M."/>
            <person name="Lee Y."/>
            <person name="Seo J."/>
            <person name="Cho J.-H."/>
            <person name="Park Y.-E."/>
            <person name="Jang D.-C."/>
            <person name="Im J.-S."/>
            <person name="Choi J.-G."/>
            <person name="Park H.-J."/>
            <person name="Lee G.-B."/>
            <person name="Lee Y.-G."/>
            <person name="Hong S.-Y."/>
            <person name="Cho K."/>
            <person name="Sohn K.H."/>
        </authorList>
    </citation>
    <scope>NUCLEOTIDE SEQUENCE</scope>
    <source>
        <strain evidence="1">KR_1_A1</strain>
        <strain evidence="2">KR_2_A2</strain>
    </source>
</reference>
<organism evidence="1 3">
    <name type="scientific">Phytophthora infestans</name>
    <name type="common">Potato late blight agent</name>
    <name type="synonym">Botrytis infestans</name>
    <dbReference type="NCBI Taxonomy" id="4787"/>
    <lineage>
        <taxon>Eukaryota</taxon>
        <taxon>Sar</taxon>
        <taxon>Stramenopiles</taxon>
        <taxon>Oomycota</taxon>
        <taxon>Peronosporomycetes</taxon>
        <taxon>Peronosporales</taxon>
        <taxon>Peronosporaceae</taxon>
        <taxon>Phytophthora</taxon>
    </lineage>
</organism>
<evidence type="ECO:0000313" key="1">
    <source>
        <dbReference type="EMBL" id="KAF4045159.1"/>
    </source>
</evidence>
<dbReference type="EMBL" id="JAACNO010000105">
    <property type="protein sequence ID" value="KAF4149967.1"/>
    <property type="molecule type" value="Genomic_DNA"/>
</dbReference>